<evidence type="ECO:0000256" key="3">
    <source>
        <dbReference type="ARBA" id="ARBA00022989"/>
    </source>
</evidence>
<sequence>METTRLGVIGIDERYSRPAISQQLGPLSPVRVYKEGSSAKSWIYRRDYFLRRQYAAGWTTFKKCLVTSILTVFVYGTASLVCALLTWFRTWKLAGVMITADNDVLILVTMAGSIMLLTAIIGMVGTILNSRPILAVYAVLLWAALTSICVVGYISYKRSAFALDRKLNLSWSRYYTAIGRLLIQNSLHCCGYYTPLHEATQSENCNPSSQLPGCKASLYNFEQENLKFVWTIAFSIVPLHLVNIIVSLLCANHVTRTGTTLGATMNRINQSETGTSIELKGLLDEMECLSRPEMSRASSSGVFREDRKGRVLP</sequence>
<evidence type="ECO:0000313" key="7">
    <source>
        <dbReference type="Proteomes" id="UP000242287"/>
    </source>
</evidence>
<dbReference type="EMBL" id="KZ301971">
    <property type="protein sequence ID" value="PFH54034.1"/>
    <property type="molecule type" value="Genomic_DNA"/>
</dbReference>
<gene>
    <name evidence="6" type="ORF">AMATHDRAFT_136172</name>
</gene>
<evidence type="ECO:0000313" key="6">
    <source>
        <dbReference type="EMBL" id="PFH54034.1"/>
    </source>
</evidence>
<dbReference type="OrthoDB" id="2156690at2759"/>
<name>A0A2A9NX35_9AGAR</name>
<organism evidence="6 7">
    <name type="scientific">Amanita thiersii Skay4041</name>
    <dbReference type="NCBI Taxonomy" id="703135"/>
    <lineage>
        <taxon>Eukaryota</taxon>
        <taxon>Fungi</taxon>
        <taxon>Dikarya</taxon>
        <taxon>Basidiomycota</taxon>
        <taxon>Agaricomycotina</taxon>
        <taxon>Agaricomycetes</taxon>
        <taxon>Agaricomycetidae</taxon>
        <taxon>Agaricales</taxon>
        <taxon>Pluteineae</taxon>
        <taxon>Amanitaceae</taxon>
        <taxon>Amanita</taxon>
    </lineage>
</organism>
<dbReference type="Proteomes" id="UP000242287">
    <property type="component" value="Unassembled WGS sequence"/>
</dbReference>
<proteinExistence type="predicted"/>
<evidence type="ECO:0000256" key="2">
    <source>
        <dbReference type="ARBA" id="ARBA00022692"/>
    </source>
</evidence>
<protein>
    <recommendedName>
        <fullName evidence="8">Tetraspanin Tsp2</fullName>
    </recommendedName>
</protein>
<feature type="transmembrane region" description="Helical" evidence="5">
    <location>
        <begin position="228"/>
        <end position="249"/>
    </location>
</feature>
<keyword evidence="4 5" id="KW-0472">Membrane</keyword>
<reference evidence="6 7" key="1">
    <citation type="submission" date="2014-02" db="EMBL/GenBank/DDBJ databases">
        <title>Transposable element dynamics among asymbiotic and ectomycorrhizal Amanita fungi.</title>
        <authorList>
            <consortium name="DOE Joint Genome Institute"/>
            <person name="Hess J."/>
            <person name="Skrede I."/>
            <person name="Wolfe B."/>
            <person name="LaButti K."/>
            <person name="Ohm R.A."/>
            <person name="Grigoriev I.V."/>
            <person name="Pringle A."/>
        </authorList>
    </citation>
    <scope>NUCLEOTIDE SEQUENCE [LARGE SCALE GENOMIC DNA]</scope>
    <source>
        <strain evidence="6 7">SKay4041</strain>
    </source>
</reference>
<evidence type="ECO:0000256" key="5">
    <source>
        <dbReference type="SAM" id="Phobius"/>
    </source>
</evidence>
<evidence type="ECO:0008006" key="8">
    <source>
        <dbReference type="Google" id="ProtNLM"/>
    </source>
</evidence>
<dbReference type="InterPro" id="IPR018499">
    <property type="entry name" value="Tetraspanin/Peripherin"/>
</dbReference>
<comment type="subcellular location">
    <subcellularLocation>
        <location evidence="1">Membrane</location>
        <topology evidence="1">Multi-pass membrane protein</topology>
    </subcellularLocation>
</comment>
<keyword evidence="7" id="KW-1185">Reference proteome</keyword>
<dbReference type="AlphaFoldDB" id="A0A2A9NX35"/>
<keyword evidence="3 5" id="KW-1133">Transmembrane helix</keyword>
<dbReference type="STRING" id="703135.A0A2A9NX35"/>
<keyword evidence="2 5" id="KW-0812">Transmembrane</keyword>
<evidence type="ECO:0000256" key="4">
    <source>
        <dbReference type="ARBA" id="ARBA00023136"/>
    </source>
</evidence>
<dbReference type="Pfam" id="PF00335">
    <property type="entry name" value="Tetraspanin"/>
    <property type="match status" value="1"/>
</dbReference>
<feature type="transmembrane region" description="Helical" evidence="5">
    <location>
        <begin position="104"/>
        <end position="128"/>
    </location>
</feature>
<evidence type="ECO:0000256" key="1">
    <source>
        <dbReference type="ARBA" id="ARBA00004141"/>
    </source>
</evidence>
<feature type="transmembrane region" description="Helical" evidence="5">
    <location>
        <begin position="65"/>
        <end position="88"/>
    </location>
</feature>
<accession>A0A2A9NX35</accession>
<feature type="transmembrane region" description="Helical" evidence="5">
    <location>
        <begin position="134"/>
        <end position="156"/>
    </location>
</feature>
<dbReference type="GO" id="GO:0016020">
    <property type="term" value="C:membrane"/>
    <property type="evidence" value="ECO:0007669"/>
    <property type="project" value="UniProtKB-SubCell"/>
</dbReference>